<feature type="region of interest" description="Disordered" evidence="20">
    <location>
        <begin position="878"/>
        <end position="897"/>
    </location>
</feature>
<evidence type="ECO:0000256" key="17">
    <source>
        <dbReference type="ARBA" id="ARBA00023136"/>
    </source>
</evidence>
<dbReference type="InterPro" id="IPR024982">
    <property type="entry name" value="Rax2-like_C"/>
</dbReference>
<evidence type="ECO:0000256" key="20">
    <source>
        <dbReference type="SAM" id="MobiDB-lite"/>
    </source>
</evidence>
<dbReference type="GO" id="GO:0034314">
    <property type="term" value="P:Arp2/3 complex-mediated actin nucleation"/>
    <property type="evidence" value="ECO:0007669"/>
    <property type="project" value="InterPro"/>
</dbReference>
<dbReference type="SMART" id="SM00318">
    <property type="entry name" value="SNc"/>
    <property type="match status" value="1"/>
</dbReference>
<dbReference type="Gene3D" id="2.120.10.80">
    <property type="entry name" value="Kelch-type beta propeller"/>
    <property type="match status" value="1"/>
</dbReference>
<reference evidence="24" key="1">
    <citation type="submission" date="2015-05" db="EMBL/GenBank/DDBJ databases">
        <authorList>
            <person name="Wang D.B."/>
            <person name="Wang M."/>
        </authorList>
    </citation>
    <scope>NUCLEOTIDE SEQUENCE</scope>
    <source>
        <strain evidence="24">36-1</strain>
    </source>
</reference>
<dbReference type="InterPro" id="IPR048265">
    <property type="entry name" value="Rax2-like_third"/>
</dbReference>
<keyword evidence="16" id="KW-0496">Mitochondrion</keyword>
<dbReference type="PROSITE" id="PS50830">
    <property type="entry name" value="TNASE_3"/>
    <property type="match status" value="1"/>
</dbReference>
<dbReference type="InterPro" id="IPR011043">
    <property type="entry name" value="Gal_Oxase/kelch_b-propeller"/>
</dbReference>
<evidence type="ECO:0000256" key="8">
    <source>
        <dbReference type="ARBA" id="ARBA00022490"/>
    </source>
</evidence>
<dbReference type="GO" id="GO:0046872">
    <property type="term" value="F:metal ion binding"/>
    <property type="evidence" value="ECO:0007669"/>
    <property type="project" value="UniProtKB-KW"/>
</dbReference>
<keyword evidence="26" id="KW-1185">Reference proteome</keyword>
<dbReference type="GO" id="GO:0004519">
    <property type="term" value="F:endonuclease activity"/>
    <property type="evidence" value="ECO:0007669"/>
    <property type="project" value="UniProtKB-KW"/>
</dbReference>
<dbReference type="InterPro" id="IPR048266">
    <property type="entry name" value="Rax2-like_second"/>
</dbReference>
<keyword evidence="11" id="KW-0479">Metal-binding</keyword>
<evidence type="ECO:0000259" key="22">
    <source>
        <dbReference type="PROSITE" id="PS50830"/>
    </source>
</evidence>
<keyword evidence="12" id="KW-0255">Endonuclease</keyword>
<dbReference type="Gene3D" id="2.40.50.90">
    <property type="match status" value="1"/>
</dbReference>
<keyword evidence="18" id="KW-0009">Actin-binding</keyword>
<dbReference type="Proteomes" id="UP000245956">
    <property type="component" value="Unassembled WGS sequence"/>
</dbReference>
<reference evidence="24 25" key="2">
    <citation type="journal article" date="2016" name="Front. Microbiol.">
        <title>Genome and transcriptome sequences reveal the specific parasitism of the nematophagous Purpureocillium lilacinum 36-1.</title>
        <authorList>
            <person name="Xie J."/>
            <person name="Li S."/>
            <person name="Mo C."/>
            <person name="Xiao X."/>
            <person name="Peng D."/>
            <person name="Wang G."/>
            <person name="Xiao Y."/>
        </authorList>
    </citation>
    <scope>NUCLEOTIDE SEQUENCE [LARGE SCALE GENOMIC DNA]</scope>
    <source>
        <strain evidence="24 25">36-1</strain>
    </source>
</reference>
<evidence type="ECO:0000256" key="9">
    <source>
        <dbReference type="ARBA" id="ARBA00022692"/>
    </source>
</evidence>
<reference evidence="23" key="3">
    <citation type="submission" date="2023-11" db="EMBL/GenBank/DDBJ databases">
        <authorList>
            <person name="Beijen E."/>
            <person name="Ohm R.A."/>
        </authorList>
    </citation>
    <scope>NUCLEOTIDE SEQUENCE</scope>
    <source>
        <strain evidence="23">CBS 150709</strain>
    </source>
</reference>
<feature type="domain" description="TNase-like" evidence="22">
    <location>
        <begin position="408"/>
        <end position="566"/>
    </location>
</feature>
<dbReference type="Pfam" id="PF20842">
    <property type="entry name" value="Rax2_2"/>
    <property type="match status" value="1"/>
</dbReference>
<evidence type="ECO:0000256" key="21">
    <source>
        <dbReference type="SAM" id="Phobius"/>
    </source>
</evidence>
<evidence type="ECO:0000256" key="4">
    <source>
        <dbReference type="ARBA" id="ARBA00005435"/>
    </source>
</evidence>
<protein>
    <recommendedName>
        <fullName evidence="6">Probable endonuclease LCL3</fullName>
    </recommendedName>
    <alternativeName>
        <fullName evidence="7">Probable endonuclease lcl3</fullName>
    </alternativeName>
</protein>
<dbReference type="PANTHER" id="PTHR31778">
    <property type="entry name" value="BUD SITE SELECTION PROTEIN RAX2"/>
    <property type="match status" value="1"/>
</dbReference>
<dbReference type="InterPro" id="IPR015915">
    <property type="entry name" value="Kelch-typ_b-propeller"/>
</dbReference>
<feature type="region of interest" description="Disordered" evidence="20">
    <location>
        <begin position="970"/>
        <end position="1013"/>
    </location>
</feature>
<name>A0A2U3EIF1_PURLI</name>
<evidence type="ECO:0000256" key="19">
    <source>
        <dbReference type="ARBA" id="ARBA00023212"/>
    </source>
</evidence>
<evidence type="ECO:0000256" key="10">
    <source>
        <dbReference type="ARBA" id="ARBA00022722"/>
    </source>
</evidence>
<sequence length="2428" mass="263723">MLLLDYQNVLIQSVLTERFSGAPPASIDQTISDFDGVTFHISTPESKTKILLSVQIRCFKDLVQYGAEQVLQREYGDYVAPVETGYDFSVLIDLEQLPAEKEERDALAMKFALLKRNAMAAPFEQAYEEHYQLKEEASKFTSEEAPQGVREGGQVKAIHYRDEEAIYVKASHDRVTVIFSTVFREETDRVFGKVFIQEFVDARRRAIQNAPQVLFKNDPPLELQGVPGVKSTGTGEIGYVTFVLFPRHLTPQRMPIVISHIQTFRDYFHYHIKASKAYIHSRMRKRTADFLQVLRRARPENEERERKTASGRDGDSWRHNLRAAEKMVWPFGASGSGRDKNNDEPKKRPLSWPESLGAADRDPFAAAKEWAPMVLFSLVGLGALQLYANYLRRIPGSAYVRPNFFRSRSLFGRVTSVGDGDNFHLFHTPGGRAVGWGWLRKVPESRKELKDRTIPIRLAGVDAPEGAHFGRPAQPFSGEALKWLSDYILHRNVRAYIYKRDQYNRIVATVYVRRFLVRRNVGLEMVKRGLATTYEAKSGAEFGGLKAVYEKAEAKAKRKRQGMWSGKASAFESPREYKTRWAAEEPEGKQAYPEEPLRRYITTPMFRGASYKERGTISLAKQRGDTNDGRGLHKGDKKRRELAPNLAKLSIPWHMNCRAQRMADGSLHRAETCIEARGVGASLRHIPGSQHPETLGAWSLCPWARYTTVQQGNPSRAVIFCLLSRRHGDGFRHHELHFNVPVIPSRPEFARGTFRTWMIECPLSPPTGPLPILAPGTRCRWNGGRQNSRTMTRCFVRRNGGPCSVTVACTDSAPWHEPGSVTANRGHELQRDTAADGIRRDPYDRRLGTHKAGFREKTKQAPNQNLRRSFAPLVLAETGKTKSRRAAPPRQIASPVRHPTADTSIFSSNAYQSVRSPPCLLALPRDDGVRDAWTWPVEPVENSILRAVPTVGWSCTVLSKRRLAIGRRGTSPVELAQPRSLRRTDESATTGAAVPSRCRSTTESHRASAAQVPACPARAIERMKGIPGMSLLNLGTPSHQNQAQLSAVQATSHSYQSPRLEFHGQSQQRLERRPQSPSPAQPSSSVPPIPGPGQAGSSTPKISSPARGKHHGTRDTLTPPRPTATAFLHSFLRLSIRLSTFDFGFLPFFLPFEPILDPDTHSAENSIIFAFFFPPRLDDDDDDDFAGSPRCDAVAMRLPYRRRRAARRPGPLGTGLLALTALAPSLSGAINFTAVPSPDLDLSNLGRIAITGDYSGISLYEYEGQIQKPLSTNGSESLLARLPNGALASIVPSDGSIRTMCTFKRKNGNLAGVVIGGNFTSLDGTESTAIALVDSDTAKVTPFSGIEGDVKAVYCDQARDTIYVGGNFKGGNSTNALAWVGMEGWNNLPFAGFNGPVETITKASNGHIIFGGTFSGLGNASTPSRPDDQVINLSTANITGTNNAAANGFGDPKSIVCGDGTDGAGKTWLLQDQTPGTWEARFGYGFEPTKLRLWNTHQDGRGTKTFRFLAFPLNGIMNFTYVDPATGQNGTCTSECPLSQDPKVEFQDFHFVNRVGMNSFQIAISDWYGKGAGLAGIQLFEDDIFAYAIADFNEPKCGGITLPSTATATGPWKHSPSVQSNADYLTAALSGDISSKSASVVFFPSIRESGNYSVNMYTPGCKPDNTCETRGRVNVTGTMSAGAVNADFTTSLYQTNNFDKYDQIYFGYIEKTSDSFKPSVTITPLDGQNVDKLTIVAQRVGFTLINSTGGLNGLFDFDPDNGAASISDLEKSAINKLGSSFNQNAGVNSLVASGDTIFVGGNFTSDDYANVVAIGGSKQDVQSLDGGLNGIIRQMHLEDGKLYVGGDFTNTKQKGKNGLNHVAVYDVKAKTWKPLGAGVDGRVEQVVPFLINATSDRTETAIAFTGSFSKCNGFGDNKDSAVGGFAIWVPSKSNWLQNLGDSVPSYNGILTAAVLDLPNNNSLFAGSMSSAQIGANGAVTLTDAGLGRFPVNIQAQQPQGKTTRRDTLSNEALRGVVTGTFYNKNGNNITVLAGHFTAQSENGTAINNLVLIDGKNGNTLSGLGSGVSTDSTFTAVAVREDVLFAGGKVTGTVQDRQINGLVVWDMKSKTFPTQPAPVNGGNATVSAISIRDGTTEVYVAGSFTKAGALDCPGICLYNTESSRWTQPGNGLSGTVQSLMWTSTSTLLAAGDMRANGSDGLYLASYDAKAQTWASFSNSGDIPGPITAITPASSDAKQVWIGGKSAKDGSTFIMKFGGSKWLSAKPTLGKATTLRSLQVFSLTTAHDKTDILGDKQALMLTGSIDIPDEGTVAAALFNGTHYQPYAITTSPGQTGGSIAKIFVEKDSFFEAPGGHMPLVFVVLIGLAIALGLVLLMVAAGILLDRLRKKREGYTPAPTSMYDRGSGIQRIPPRELLEQLGKSRSAAPHV</sequence>
<dbReference type="GO" id="GO:0016787">
    <property type="term" value="F:hydrolase activity"/>
    <property type="evidence" value="ECO:0007669"/>
    <property type="project" value="UniProtKB-KW"/>
</dbReference>
<evidence type="ECO:0000256" key="5">
    <source>
        <dbReference type="ARBA" id="ARBA00007192"/>
    </source>
</evidence>
<dbReference type="Pfam" id="PF04045">
    <property type="entry name" value="P34-Arc"/>
    <property type="match status" value="1"/>
</dbReference>
<dbReference type="InterPro" id="IPR034666">
    <property type="entry name" value="ARPC2/4"/>
</dbReference>
<keyword evidence="15 21" id="KW-1133">Transmembrane helix</keyword>
<feature type="transmembrane region" description="Helical" evidence="21">
    <location>
        <begin position="2357"/>
        <end position="2382"/>
    </location>
</feature>
<dbReference type="Pfam" id="PF12768">
    <property type="entry name" value="Rax2"/>
    <property type="match status" value="1"/>
</dbReference>
<dbReference type="SUPFAM" id="SSF50199">
    <property type="entry name" value="Staphylococcal nuclease"/>
    <property type="match status" value="1"/>
</dbReference>
<evidence type="ECO:0000256" key="2">
    <source>
        <dbReference type="ARBA" id="ARBA00004173"/>
    </source>
</evidence>
<reference evidence="23 26" key="4">
    <citation type="journal article" date="2024" name="Microbiol. Resour. Announc.">
        <title>Genome annotations for the ascomycete fungi Trichoderma harzianum, Trichoderma aggressivum, and Purpureocillium lilacinum.</title>
        <authorList>
            <person name="Beijen E.P.W."/>
            <person name="Ohm R.A."/>
        </authorList>
    </citation>
    <scope>NUCLEOTIDE SEQUENCE [LARGE SCALE GENOMIC DNA]</scope>
    <source>
        <strain evidence="23 26">CBS 150709</strain>
    </source>
</reference>
<evidence type="ECO:0000256" key="13">
    <source>
        <dbReference type="ARBA" id="ARBA00022801"/>
    </source>
</evidence>
<keyword evidence="19" id="KW-0206">Cytoskeleton</keyword>
<evidence type="ECO:0000256" key="15">
    <source>
        <dbReference type="ARBA" id="ARBA00022989"/>
    </source>
</evidence>
<evidence type="ECO:0000256" key="12">
    <source>
        <dbReference type="ARBA" id="ARBA00022759"/>
    </source>
</evidence>
<gene>
    <name evidence="24" type="ORF">PCL_07603</name>
    <name evidence="23" type="ORF">Purlil1_8426</name>
</gene>
<evidence type="ECO:0000256" key="14">
    <source>
        <dbReference type="ARBA" id="ARBA00022837"/>
    </source>
</evidence>
<organism evidence="24 25">
    <name type="scientific">Purpureocillium lilacinum</name>
    <name type="common">Paecilomyces lilacinus</name>
    <dbReference type="NCBI Taxonomy" id="33203"/>
    <lineage>
        <taxon>Eukaryota</taxon>
        <taxon>Fungi</taxon>
        <taxon>Dikarya</taxon>
        <taxon>Ascomycota</taxon>
        <taxon>Pezizomycotina</taxon>
        <taxon>Sordariomycetes</taxon>
        <taxon>Hypocreomycetidae</taxon>
        <taxon>Hypocreales</taxon>
        <taxon>Ophiocordycipitaceae</taxon>
        <taxon>Purpureocillium</taxon>
    </lineage>
</organism>
<keyword evidence="8" id="KW-0963">Cytoplasm</keyword>
<dbReference type="GO" id="GO:1902929">
    <property type="term" value="C:plasma membrane of growing cell tip"/>
    <property type="evidence" value="ECO:0007669"/>
    <property type="project" value="TreeGrafter"/>
</dbReference>
<dbReference type="FunFam" id="2.40.50.90:FF:000029">
    <property type="entry name" value="Probable endonuclease lcl3"/>
    <property type="match status" value="1"/>
</dbReference>
<evidence type="ECO:0000313" key="26">
    <source>
        <dbReference type="Proteomes" id="UP001287286"/>
    </source>
</evidence>
<comment type="subcellular location">
    <subcellularLocation>
        <location evidence="3">Cytoplasm</location>
        <location evidence="3">Cytoskeleton</location>
    </subcellularLocation>
    <subcellularLocation>
        <location evidence="1">Membrane</location>
        <topology evidence="1">Single-pass membrane protein</topology>
    </subcellularLocation>
    <subcellularLocation>
        <location evidence="2">Mitochondrion</location>
    </subcellularLocation>
</comment>
<evidence type="ECO:0000313" key="25">
    <source>
        <dbReference type="Proteomes" id="UP000245956"/>
    </source>
</evidence>
<keyword evidence="17 21" id="KW-0472">Membrane</keyword>
<evidence type="ECO:0000256" key="3">
    <source>
        <dbReference type="ARBA" id="ARBA00004245"/>
    </source>
</evidence>
<dbReference type="EMBL" id="LCWV01000003">
    <property type="protein sequence ID" value="PWI74289.1"/>
    <property type="molecule type" value="Genomic_DNA"/>
</dbReference>
<dbReference type="GO" id="GO:0030041">
    <property type="term" value="P:actin filament polymerization"/>
    <property type="evidence" value="ECO:0007669"/>
    <property type="project" value="InterPro"/>
</dbReference>
<dbReference type="Pfam" id="PF00565">
    <property type="entry name" value="SNase"/>
    <property type="match status" value="1"/>
</dbReference>
<dbReference type="Proteomes" id="UP001287286">
    <property type="component" value="Unassembled WGS sequence"/>
</dbReference>
<dbReference type="FunFam" id="3.30.1460.20:FF:000005">
    <property type="entry name" value="Arp2/3 complex 34 kDa subunit"/>
    <property type="match status" value="1"/>
</dbReference>
<dbReference type="GO" id="GO:0005739">
    <property type="term" value="C:mitochondrion"/>
    <property type="evidence" value="ECO:0007669"/>
    <property type="project" value="UniProtKB-SubCell"/>
</dbReference>
<evidence type="ECO:0000256" key="18">
    <source>
        <dbReference type="ARBA" id="ARBA00023203"/>
    </source>
</evidence>
<keyword evidence="10" id="KW-0540">Nuclease</keyword>
<keyword evidence="9 21" id="KW-0812">Transmembrane</keyword>
<evidence type="ECO:0000256" key="11">
    <source>
        <dbReference type="ARBA" id="ARBA00022723"/>
    </source>
</evidence>
<dbReference type="Gene3D" id="3.30.1460.20">
    <property type="match status" value="2"/>
</dbReference>
<evidence type="ECO:0000256" key="1">
    <source>
        <dbReference type="ARBA" id="ARBA00004167"/>
    </source>
</evidence>
<dbReference type="SUPFAM" id="SSF50965">
    <property type="entry name" value="Galactose oxidase, central domain"/>
    <property type="match status" value="1"/>
</dbReference>
<feature type="compositionally biased region" description="Basic and acidic residues" evidence="20">
    <location>
        <begin position="337"/>
        <end position="347"/>
    </location>
</feature>
<evidence type="ECO:0000256" key="7">
    <source>
        <dbReference type="ARBA" id="ARBA00014651"/>
    </source>
</evidence>
<evidence type="ECO:0000256" key="16">
    <source>
        <dbReference type="ARBA" id="ARBA00023128"/>
    </source>
</evidence>
<evidence type="ECO:0000313" key="24">
    <source>
        <dbReference type="EMBL" id="PWI74289.1"/>
    </source>
</evidence>
<dbReference type="PANTHER" id="PTHR31778:SF2">
    <property type="entry name" value="BUD SITE SELECTION PROTEIN RAX2"/>
    <property type="match status" value="1"/>
</dbReference>
<keyword evidence="14" id="KW-0106">Calcium</keyword>
<evidence type="ECO:0000313" key="23">
    <source>
        <dbReference type="EMBL" id="KAK4087128.1"/>
    </source>
</evidence>
<dbReference type="InterPro" id="IPR035437">
    <property type="entry name" value="SNase_OB-fold_sf"/>
</dbReference>
<dbReference type="EMBL" id="JAWRVI010000034">
    <property type="protein sequence ID" value="KAK4087128.1"/>
    <property type="molecule type" value="Genomic_DNA"/>
</dbReference>
<dbReference type="FunFam" id="3.30.1460.20:FF:000003">
    <property type="entry name" value="Arp2/3 complex 34 kDa subunit"/>
    <property type="match status" value="1"/>
</dbReference>
<keyword evidence="13" id="KW-0378">Hydrolase</keyword>
<evidence type="ECO:0000256" key="6">
    <source>
        <dbReference type="ARBA" id="ARBA00013404"/>
    </source>
</evidence>
<proteinExistence type="inferred from homology"/>
<feature type="region of interest" description="Disordered" evidence="20">
    <location>
        <begin position="331"/>
        <end position="355"/>
    </location>
</feature>
<feature type="region of interest" description="Disordered" evidence="20">
    <location>
        <begin position="1061"/>
        <end position="1121"/>
    </location>
</feature>
<dbReference type="Pfam" id="PF20843">
    <property type="entry name" value="Rax2_3"/>
    <property type="match status" value="1"/>
</dbReference>
<comment type="similarity">
    <text evidence="5">Belongs to the ARPC2 family.</text>
</comment>
<dbReference type="GO" id="GO:0005885">
    <property type="term" value="C:Arp2/3 protein complex"/>
    <property type="evidence" value="ECO:0007669"/>
    <property type="project" value="InterPro"/>
</dbReference>
<feature type="compositionally biased region" description="Pro residues" evidence="20">
    <location>
        <begin position="1076"/>
        <end position="1091"/>
    </location>
</feature>
<dbReference type="SUPFAM" id="SSF69645">
    <property type="entry name" value="Arp2/3 complex subunits"/>
    <property type="match status" value="2"/>
</dbReference>
<dbReference type="InterPro" id="IPR016071">
    <property type="entry name" value="Staphylococal_nuclease_OB-fold"/>
</dbReference>
<comment type="similarity">
    <text evidence="4">Belongs to the LCL3 family.</text>
</comment>
<dbReference type="InterPro" id="IPR007188">
    <property type="entry name" value="ARPC2"/>
</dbReference>
<dbReference type="GO" id="GO:0003779">
    <property type="term" value="F:actin binding"/>
    <property type="evidence" value="ECO:0007669"/>
    <property type="project" value="UniProtKB-KW"/>
</dbReference>
<comment type="caution">
    <text evidence="24">The sequence shown here is derived from an EMBL/GenBank/DDBJ whole genome shotgun (WGS) entry which is preliminary data.</text>
</comment>
<accession>A0A2U3EIF1</accession>